<evidence type="ECO:0000313" key="2">
    <source>
        <dbReference type="Proteomes" id="UP000321532"/>
    </source>
</evidence>
<reference evidence="1 2" key="1">
    <citation type="submission" date="2019-07" db="EMBL/GenBank/DDBJ databases">
        <title>Whole genome shotgun sequence of Adhaeribacter aerolatus NBRC 106133.</title>
        <authorList>
            <person name="Hosoyama A."/>
            <person name="Uohara A."/>
            <person name="Ohji S."/>
            <person name="Ichikawa N."/>
        </authorList>
    </citation>
    <scope>NUCLEOTIDE SEQUENCE [LARGE SCALE GENOMIC DNA]</scope>
    <source>
        <strain evidence="1 2">NBRC 106133</strain>
    </source>
</reference>
<keyword evidence="2" id="KW-1185">Reference proteome</keyword>
<dbReference type="RefSeq" id="WP_146895097.1">
    <property type="nucleotide sequence ID" value="NZ_BJYS01000003.1"/>
</dbReference>
<dbReference type="EMBL" id="BJYS01000003">
    <property type="protein sequence ID" value="GEO03063.1"/>
    <property type="molecule type" value="Genomic_DNA"/>
</dbReference>
<dbReference type="OrthoDB" id="185897at2"/>
<organism evidence="1 2">
    <name type="scientific">Adhaeribacter aerolatus</name>
    <dbReference type="NCBI Taxonomy" id="670289"/>
    <lineage>
        <taxon>Bacteria</taxon>
        <taxon>Pseudomonadati</taxon>
        <taxon>Bacteroidota</taxon>
        <taxon>Cytophagia</taxon>
        <taxon>Cytophagales</taxon>
        <taxon>Hymenobacteraceae</taxon>
        <taxon>Adhaeribacter</taxon>
    </lineage>
</organism>
<sequence>MHLVRYIPYLLFINLGCSSATQLPDRQVVLPNKDNLYSGTRYKNIPGVLDEQGVPLKSMPYFNFEDFADFDPAGYIIADKPYDKEKDLSKIPDNKVGLYHKLGIDSATVRHISSLLFRAKEPVLNNFFIGNETYRFIRTSAFHDDLIIRLFRHSKQAEIHITRINKKTGGLAEKEISISLKQYEEFKELLNNSNFWALQPYKWVLGVDGSHWTIEAHVPYGYKVLSRFHPGLIYEDELLLRRAGQWLISKSGLDVKENY</sequence>
<protein>
    <submittedName>
        <fullName evidence="1">Uncharacterized protein</fullName>
    </submittedName>
</protein>
<accession>A0A512ATR7</accession>
<proteinExistence type="predicted"/>
<comment type="caution">
    <text evidence="1">The sequence shown here is derived from an EMBL/GenBank/DDBJ whole genome shotgun (WGS) entry which is preliminary data.</text>
</comment>
<dbReference type="AlphaFoldDB" id="A0A512ATR7"/>
<dbReference type="Proteomes" id="UP000321532">
    <property type="component" value="Unassembled WGS sequence"/>
</dbReference>
<name>A0A512ATR7_9BACT</name>
<evidence type="ECO:0000313" key="1">
    <source>
        <dbReference type="EMBL" id="GEO03063.1"/>
    </source>
</evidence>
<gene>
    <name evidence="1" type="ORF">AAE02nite_07270</name>
</gene>